<sequence>MMNINSKFTENYATDVSKIYFVGSTMASLSGAFYLIRDGHVDGNQIHILDSMPFVNEASGSVLNEQRRILIKRSIEFEHYYDNLREVLSEIPSLMNHQHSILEEYNQFHNDNGVEAKWYVTNECGQEYKVGHQIALCPKIKQDIIQLCLRTENNIQELKIIDVFDNAFFDSDFWLYWSSTFAFEKWDGALEFRRSLLRYAHRIGPVDSLSMLEFVKYGQYDVLTIPIISYLKEKGVIFEYDTTVNNIKLERKDDTTFAKTMCLNVNEDREDIELSENDWVFVNNGATIETMSYGNHLDAIPKDIPLSPKWDLWRNLAQQDSLCGNPEPFLTDEKHRGWCMTAAITTANHEVRTLVKELLGNDGLEGLVTVRDSNWNMNWLVSQADDKSMVIWLYALLSDEPGNFIKKPITECNGKEITEEWLYHLGMHPDKVETLAAFACDCVPTYIPNVTAILKPRKITDRPETVPHNFANLAFIGPYAESKNEASFTVEYSVKTAKEAVHKMLGIYEQDDSTGQDVDTLKEALKNNQMFSID</sequence>
<dbReference type="KEGG" id="eio:H9L01_07210"/>
<dbReference type="Pfam" id="PF06100">
    <property type="entry name" value="MCRA"/>
    <property type="match status" value="1"/>
</dbReference>
<dbReference type="GO" id="GO:0006631">
    <property type="term" value="P:fatty acid metabolic process"/>
    <property type="evidence" value="ECO:0007669"/>
    <property type="project" value="InterPro"/>
</dbReference>
<dbReference type="Gene3D" id="3.50.50.60">
    <property type="entry name" value="FAD/NAD(P)-binding domain"/>
    <property type="match status" value="3"/>
</dbReference>
<proteinExistence type="predicted"/>
<dbReference type="Proteomes" id="UP000515928">
    <property type="component" value="Chromosome"/>
</dbReference>
<protein>
    <submittedName>
        <fullName evidence="1">Oleate hydratase</fullName>
    </submittedName>
</protein>
<gene>
    <name evidence="1" type="ORF">H9L01_07210</name>
</gene>
<reference evidence="1 2" key="1">
    <citation type="submission" date="2020-08" db="EMBL/GenBank/DDBJ databases">
        <title>Genome sequence of Erysipelothrix inopinata DSM 15511T.</title>
        <authorList>
            <person name="Hyun D.-W."/>
            <person name="Bae J.-W."/>
        </authorList>
    </citation>
    <scope>NUCLEOTIDE SEQUENCE [LARGE SCALE GENOMIC DNA]</scope>
    <source>
        <strain evidence="1 2">DSM 15511</strain>
    </source>
</reference>
<dbReference type="RefSeq" id="WP_187533287.1">
    <property type="nucleotide sequence ID" value="NZ_CBCSHU010000011.1"/>
</dbReference>
<dbReference type="PANTHER" id="PTHR37417:SF3">
    <property type="entry name" value="MYOSIN-CROSSREACTIVE PROTEIN"/>
    <property type="match status" value="1"/>
</dbReference>
<dbReference type="EMBL" id="CP060715">
    <property type="protein sequence ID" value="QNN60155.1"/>
    <property type="molecule type" value="Genomic_DNA"/>
</dbReference>
<evidence type="ECO:0000313" key="1">
    <source>
        <dbReference type="EMBL" id="QNN60155.1"/>
    </source>
</evidence>
<name>A0A7G9RX30_9FIRM</name>
<dbReference type="PANTHER" id="PTHR37417">
    <property type="entry name" value="67 KDA MYOSIN-CROSS-REACTIVE ANTIGEN FAMILY PROTEIN (AFU_ORTHOLOGUE AFUA_5G09970)"/>
    <property type="match status" value="1"/>
</dbReference>
<keyword evidence="2" id="KW-1185">Reference proteome</keyword>
<dbReference type="AlphaFoldDB" id="A0A7G9RX30"/>
<dbReference type="GO" id="GO:0071949">
    <property type="term" value="F:FAD binding"/>
    <property type="evidence" value="ECO:0007669"/>
    <property type="project" value="InterPro"/>
</dbReference>
<organism evidence="1 2">
    <name type="scientific">Erysipelothrix inopinata</name>
    <dbReference type="NCBI Taxonomy" id="225084"/>
    <lineage>
        <taxon>Bacteria</taxon>
        <taxon>Bacillati</taxon>
        <taxon>Bacillota</taxon>
        <taxon>Erysipelotrichia</taxon>
        <taxon>Erysipelotrichales</taxon>
        <taxon>Erysipelotrichaceae</taxon>
        <taxon>Erysipelothrix</taxon>
    </lineage>
</organism>
<evidence type="ECO:0000313" key="2">
    <source>
        <dbReference type="Proteomes" id="UP000515928"/>
    </source>
</evidence>
<accession>A0A7G9RX30</accession>
<dbReference type="InterPro" id="IPR036188">
    <property type="entry name" value="FAD/NAD-bd_sf"/>
</dbReference>
<dbReference type="GO" id="GO:0050151">
    <property type="term" value="F:oleate hydratase activity"/>
    <property type="evidence" value="ECO:0007669"/>
    <property type="project" value="InterPro"/>
</dbReference>
<dbReference type="InterPro" id="IPR010354">
    <property type="entry name" value="Oleate_hydratase"/>
</dbReference>